<dbReference type="InterPro" id="IPR013783">
    <property type="entry name" value="Ig-like_fold"/>
</dbReference>
<sequence>MKTIFWTTAILFLSGIFAIGCSNDSTETPEPTPIITTGTVPAVSSEGGSVTIPIEITPATEGVLPTATSDQAWLEVTGVSMTEVACSAQKYMGEETRSAIVTITYPGAESKQVSIKQSGSNIQWVEFEIEIVEVRSRQAVINCIPSDLEATYIGMACKQSEVDAFTDEELIQDNFEYFYEWGPSFGATNDEESLELFLRSGAMENYEFQLDQPESDYCFIAYGLNSDGTVTSSHIFKKSFRTTAPEQQELSFQISVRPGIDYTQVNIIPSSIHIPYLWGVMLKSEFEALGENPAQAIIDDIQAKVDAAVEAGDEAYFGEYTVYHNQKGSFKDLVEGEEYVVYAFGCDVKGYLISPIQTQLFTETRLQKVDCSFTMSFPNTRATMFTCNITPSDNTVRWVGYTLPYEMMENYLSIEEMTEEVISILDGMEGFDWATNTEYIHTGQQQLTSYDLLGGELSPETLQLVAVFGVNEEGCRITDVIQSSVTTIAAGSLSQMTIEITPKLIDGYDVEIKFKPSLKELYFYDIQPTEHFDSYESEQTYMEDLLYSYSSLLLPYKETVGETVMTASGLKPGTEYMGLAFGIDGIISTPMFYERFTTASVPMGGSAQITNIDIKIEDGDAYYESNPSMYADLQGKAVVTFSVSKSSESALCYLACLTNTAPGMSDQELVDLLVGYGDTEDFTYVLEWDQSADVMAVALDQAGMAGSLYKKAFTPRKSDIQTSAVTVGRKVHSLAEQQRALEQRIERHQAQPAQNATTALFSLMPQSDMPRNTEMVVTTISNKATHPSLVRIRNSAR</sequence>
<dbReference type="InterPro" id="IPR024361">
    <property type="entry name" value="BACON"/>
</dbReference>
<dbReference type="EMBL" id="DWYR01000025">
    <property type="protein sequence ID" value="HJA99467.1"/>
    <property type="molecule type" value="Genomic_DNA"/>
</dbReference>
<dbReference type="Proteomes" id="UP000824259">
    <property type="component" value="Unassembled WGS sequence"/>
</dbReference>
<feature type="chain" id="PRO_5038646058" description="BACON domain-containing protein" evidence="1">
    <location>
        <begin position="19"/>
        <end position="797"/>
    </location>
</feature>
<name>A0A9D2RIK1_9BACT</name>
<dbReference type="Gene3D" id="2.60.40.10">
    <property type="entry name" value="Immunoglobulins"/>
    <property type="match status" value="1"/>
</dbReference>
<comment type="caution">
    <text evidence="3">The sequence shown here is derived from an EMBL/GenBank/DDBJ whole genome shotgun (WGS) entry which is preliminary data.</text>
</comment>
<keyword evidence="1" id="KW-0732">Signal</keyword>
<evidence type="ECO:0000259" key="2">
    <source>
        <dbReference type="Pfam" id="PF13004"/>
    </source>
</evidence>
<feature type="domain" description="BACON" evidence="2">
    <location>
        <begin position="67"/>
        <end position="117"/>
    </location>
</feature>
<dbReference type="AlphaFoldDB" id="A0A9D2RIK1"/>
<reference evidence="3" key="2">
    <citation type="submission" date="2021-04" db="EMBL/GenBank/DDBJ databases">
        <authorList>
            <person name="Gilroy R."/>
        </authorList>
    </citation>
    <scope>NUCLEOTIDE SEQUENCE</scope>
    <source>
        <strain evidence="3">CHK169-11906</strain>
    </source>
</reference>
<evidence type="ECO:0000256" key="1">
    <source>
        <dbReference type="SAM" id="SignalP"/>
    </source>
</evidence>
<accession>A0A9D2RIK1</accession>
<proteinExistence type="predicted"/>
<evidence type="ECO:0000313" key="4">
    <source>
        <dbReference type="Proteomes" id="UP000824259"/>
    </source>
</evidence>
<dbReference type="Pfam" id="PF13004">
    <property type="entry name" value="BACON"/>
    <property type="match status" value="1"/>
</dbReference>
<organism evidence="3 4">
    <name type="scientific">Candidatus Alistipes avicola</name>
    <dbReference type="NCBI Taxonomy" id="2838432"/>
    <lineage>
        <taxon>Bacteria</taxon>
        <taxon>Pseudomonadati</taxon>
        <taxon>Bacteroidota</taxon>
        <taxon>Bacteroidia</taxon>
        <taxon>Bacteroidales</taxon>
        <taxon>Rikenellaceae</taxon>
        <taxon>Alistipes</taxon>
    </lineage>
</organism>
<evidence type="ECO:0000313" key="3">
    <source>
        <dbReference type="EMBL" id="HJA99467.1"/>
    </source>
</evidence>
<dbReference type="PROSITE" id="PS51257">
    <property type="entry name" value="PROKAR_LIPOPROTEIN"/>
    <property type="match status" value="1"/>
</dbReference>
<feature type="signal peptide" evidence="1">
    <location>
        <begin position="1"/>
        <end position="18"/>
    </location>
</feature>
<reference evidence="3" key="1">
    <citation type="journal article" date="2021" name="PeerJ">
        <title>Extensive microbial diversity within the chicken gut microbiome revealed by metagenomics and culture.</title>
        <authorList>
            <person name="Gilroy R."/>
            <person name="Ravi A."/>
            <person name="Getino M."/>
            <person name="Pursley I."/>
            <person name="Horton D.L."/>
            <person name="Alikhan N.F."/>
            <person name="Baker D."/>
            <person name="Gharbi K."/>
            <person name="Hall N."/>
            <person name="Watson M."/>
            <person name="Adriaenssens E.M."/>
            <person name="Foster-Nyarko E."/>
            <person name="Jarju S."/>
            <person name="Secka A."/>
            <person name="Antonio M."/>
            <person name="Oren A."/>
            <person name="Chaudhuri R.R."/>
            <person name="La Ragione R."/>
            <person name="Hildebrand F."/>
            <person name="Pallen M.J."/>
        </authorList>
    </citation>
    <scope>NUCLEOTIDE SEQUENCE</scope>
    <source>
        <strain evidence="3">CHK169-11906</strain>
    </source>
</reference>
<gene>
    <name evidence="3" type="ORF">H9779_07725</name>
</gene>
<protein>
    <recommendedName>
        <fullName evidence="2">BACON domain-containing protein</fullName>
    </recommendedName>
</protein>